<dbReference type="EMBL" id="BARU01022774">
    <property type="protein sequence ID" value="GAH60380.1"/>
    <property type="molecule type" value="Genomic_DNA"/>
</dbReference>
<comment type="caution">
    <text evidence="1">The sequence shown here is derived from an EMBL/GenBank/DDBJ whole genome shotgun (WGS) entry which is preliminary data.</text>
</comment>
<accession>X1HTI8</accession>
<gene>
    <name evidence="1" type="ORF">S03H2_37050</name>
</gene>
<protein>
    <submittedName>
        <fullName evidence="1">Uncharacterized protein</fullName>
    </submittedName>
</protein>
<reference evidence="1" key="1">
    <citation type="journal article" date="2014" name="Front. Microbiol.">
        <title>High frequency of phylogenetically diverse reductive dehalogenase-homologous genes in deep subseafloor sedimentary metagenomes.</title>
        <authorList>
            <person name="Kawai M."/>
            <person name="Futagami T."/>
            <person name="Toyoda A."/>
            <person name="Takaki Y."/>
            <person name="Nishi S."/>
            <person name="Hori S."/>
            <person name="Arai W."/>
            <person name="Tsubouchi T."/>
            <person name="Morono Y."/>
            <person name="Uchiyama I."/>
            <person name="Ito T."/>
            <person name="Fujiyama A."/>
            <person name="Inagaki F."/>
            <person name="Takami H."/>
        </authorList>
    </citation>
    <scope>NUCLEOTIDE SEQUENCE</scope>
    <source>
        <strain evidence="1">Expedition CK06-06</strain>
    </source>
</reference>
<evidence type="ECO:0000313" key="1">
    <source>
        <dbReference type="EMBL" id="GAH60380.1"/>
    </source>
</evidence>
<organism evidence="1">
    <name type="scientific">marine sediment metagenome</name>
    <dbReference type="NCBI Taxonomy" id="412755"/>
    <lineage>
        <taxon>unclassified sequences</taxon>
        <taxon>metagenomes</taxon>
        <taxon>ecological metagenomes</taxon>
    </lineage>
</organism>
<proteinExistence type="predicted"/>
<name>X1HTI8_9ZZZZ</name>
<sequence>ISYYFKKNQEWKSAVSLWREMTSSEAQSKDLLLSFRELAMYLEHKEKKYEEARKVAEEGYVLSLDFSSYYEKDFTHRRERLKRKIQGQKEKKK</sequence>
<feature type="non-terminal residue" evidence="1">
    <location>
        <position position="1"/>
    </location>
</feature>
<dbReference type="AlphaFoldDB" id="X1HTI8"/>